<dbReference type="GO" id="GO:0061603">
    <property type="term" value="F:molybdenum cofactor guanylyltransferase activity"/>
    <property type="evidence" value="ECO:0007669"/>
    <property type="project" value="UniProtKB-EC"/>
</dbReference>
<organism evidence="10 11">
    <name type="scientific">Roseiarcus fermentans</name>
    <dbReference type="NCBI Taxonomy" id="1473586"/>
    <lineage>
        <taxon>Bacteria</taxon>
        <taxon>Pseudomonadati</taxon>
        <taxon>Pseudomonadota</taxon>
        <taxon>Alphaproteobacteria</taxon>
        <taxon>Hyphomicrobiales</taxon>
        <taxon>Roseiarcaceae</taxon>
        <taxon>Roseiarcus</taxon>
    </lineage>
</organism>
<evidence type="ECO:0000256" key="2">
    <source>
        <dbReference type="ARBA" id="ARBA00022679"/>
    </source>
</evidence>
<protein>
    <recommendedName>
        <fullName evidence="8">Molybdenum cofactor guanylyltransferase</fullName>
        <shortName evidence="8">MoCo guanylyltransferase</shortName>
        <ecNumber evidence="8">2.7.7.77</ecNumber>
    </recommendedName>
    <alternativeName>
        <fullName evidence="8">GTP:molybdopterin guanylyltransferase</fullName>
    </alternativeName>
    <alternativeName>
        <fullName evidence="8">Mo-MPT guanylyltransferase</fullName>
    </alternativeName>
    <alternativeName>
        <fullName evidence="8">Molybdopterin guanylyltransferase</fullName>
    </alternativeName>
    <alternativeName>
        <fullName evidence="8">Molybdopterin-guanine dinucleotide synthase</fullName>
        <shortName evidence="8">MGD synthase</shortName>
    </alternativeName>
</protein>
<feature type="binding site" evidence="8">
    <location>
        <begin position="14"/>
        <end position="16"/>
    </location>
    <ligand>
        <name>GTP</name>
        <dbReference type="ChEBI" id="CHEBI:37565"/>
    </ligand>
</feature>
<evidence type="ECO:0000256" key="5">
    <source>
        <dbReference type="ARBA" id="ARBA00022842"/>
    </source>
</evidence>
<dbReference type="EC" id="2.7.7.77" evidence="8"/>
<evidence type="ECO:0000313" key="10">
    <source>
        <dbReference type="EMBL" id="RBP11347.1"/>
    </source>
</evidence>
<dbReference type="RefSeq" id="WP_113890137.1">
    <property type="nucleotide sequence ID" value="NZ_QNRK01000016.1"/>
</dbReference>
<keyword evidence="11" id="KW-1185">Reference proteome</keyword>
<comment type="caution">
    <text evidence="10">The sequence shown here is derived from an EMBL/GenBank/DDBJ whole genome shotgun (WGS) entry which is preliminary data.</text>
</comment>
<dbReference type="PANTHER" id="PTHR19136">
    <property type="entry name" value="MOLYBDENUM COFACTOR GUANYLYLTRANSFERASE"/>
    <property type="match status" value="1"/>
</dbReference>
<dbReference type="Pfam" id="PF12804">
    <property type="entry name" value="NTP_transf_3"/>
    <property type="match status" value="1"/>
</dbReference>
<evidence type="ECO:0000256" key="8">
    <source>
        <dbReference type="HAMAP-Rule" id="MF_00316"/>
    </source>
</evidence>
<dbReference type="GO" id="GO:1902758">
    <property type="term" value="P:bis(molybdopterin guanine dinucleotide)molybdenum biosynthetic process"/>
    <property type="evidence" value="ECO:0007669"/>
    <property type="project" value="TreeGrafter"/>
</dbReference>
<dbReference type="AlphaFoldDB" id="A0A366F9Q5"/>
<dbReference type="EMBL" id="QNRK01000016">
    <property type="protein sequence ID" value="RBP11347.1"/>
    <property type="molecule type" value="Genomic_DNA"/>
</dbReference>
<evidence type="ECO:0000256" key="3">
    <source>
        <dbReference type="ARBA" id="ARBA00022723"/>
    </source>
</evidence>
<dbReference type="OrthoDB" id="9788394at2"/>
<dbReference type="NCBIfam" id="TIGR02665">
    <property type="entry name" value="molyb_mobA"/>
    <property type="match status" value="1"/>
</dbReference>
<dbReference type="Proteomes" id="UP000253529">
    <property type="component" value="Unassembled WGS sequence"/>
</dbReference>
<feature type="binding site" evidence="8">
    <location>
        <position position="73"/>
    </location>
    <ligand>
        <name>GTP</name>
        <dbReference type="ChEBI" id="CHEBI:37565"/>
    </ligand>
</feature>
<keyword evidence="1 8" id="KW-0963">Cytoplasm</keyword>
<evidence type="ECO:0000256" key="6">
    <source>
        <dbReference type="ARBA" id="ARBA00023134"/>
    </source>
</evidence>
<feature type="binding site" evidence="8">
    <location>
        <position position="108"/>
    </location>
    <ligand>
        <name>Mg(2+)</name>
        <dbReference type="ChEBI" id="CHEBI:18420"/>
    </ligand>
</feature>
<keyword evidence="3 8" id="KW-0479">Metal-binding</keyword>
<evidence type="ECO:0000259" key="9">
    <source>
        <dbReference type="Pfam" id="PF12804"/>
    </source>
</evidence>
<keyword evidence="6 8" id="KW-0342">GTP-binding</keyword>
<feature type="binding site" evidence="8">
    <location>
        <position position="108"/>
    </location>
    <ligand>
        <name>GTP</name>
        <dbReference type="ChEBI" id="CHEBI:37565"/>
    </ligand>
</feature>
<evidence type="ECO:0000256" key="4">
    <source>
        <dbReference type="ARBA" id="ARBA00022741"/>
    </source>
</evidence>
<sequence>MATTDTPATLGALLAGGRAQRMGGGDKALRAVGARPMLTRIVERLAPQCCALALNANGDPSRFAAFAMPVVPDDVPGFAGPLAGVLAVLDWTAARRPDVAWVASVATDTPFLPRDLVERLHRGRAAAGALLACAASGGRRHPVVGLWPVALRADLRRALVEEDIRRVDRLTARYPLAIVEWPTAPADPFFNANAPEDVAEAERLVALHPEL</sequence>
<accession>A0A366F9Q5</accession>
<comment type="domain">
    <text evidence="8">The N-terminal domain determines nucleotide recognition and specific binding, while the C-terminal domain determines the specific binding to the target protein.</text>
</comment>
<dbReference type="GO" id="GO:0005737">
    <property type="term" value="C:cytoplasm"/>
    <property type="evidence" value="ECO:0007669"/>
    <property type="project" value="UniProtKB-SubCell"/>
</dbReference>
<comment type="cofactor">
    <cofactor evidence="8">
        <name>Mg(2+)</name>
        <dbReference type="ChEBI" id="CHEBI:18420"/>
    </cofactor>
</comment>
<feature type="binding site" evidence="8">
    <location>
        <position position="27"/>
    </location>
    <ligand>
        <name>GTP</name>
        <dbReference type="ChEBI" id="CHEBI:37565"/>
    </ligand>
</feature>
<dbReference type="GO" id="GO:0005525">
    <property type="term" value="F:GTP binding"/>
    <property type="evidence" value="ECO:0007669"/>
    <property type="project" value="UniProtKB-UniRule"/>
</dbReference>
<comment type="function">
    <text evidence="8">Transfers a GMP moiety from GTP to Mo-molybdopterin (Mo-MPT) cofactor (Moco or molybdenum cofactor) to form Mo-molybdopterin guanine dinucleotide (Mo-MGD) cofactor.</text>
</comment>
<dbReference type="HAMAP" id="MF_00316">
    <property type="entry name" value="MobA"/>
    <property type="match status" value="1"/>
</dbReference>
<dbReference type="Gene3D" id="3.90.550.10">
    <property type="entry name" value="Spore Coat Polysaccharide Biosynthesis Protein SpsA, Chain A"/>
    <property type="match status" value="1"/>
</dbReference>
<evidence type="ECO:0000313" key="11">
    <source>
        <dbReference type="Proteomes" id="UP000253529"/>
    </source>
</evidence>
<dbReference type="InterPro" id="IPR013482">
    <property type="entry name" value="Molybde_CF_guanTrfase"/>
</dbReference>
<comment type="catalytic activity">
    <reaction evidence="8">
        <text>Mo-molybdopterin + GTP + H(+) = Mo-molybdopterin guanine dinucleotide + diphosphate</text>
        <dbReference type="Rhea" id="RHEA:34243"/>
        <dbReference type="ChEBI" id="CHEBI:15378"/>
        <dbReference type="ChEBI" id="CHEBI:33019"/>
        <dbReference type="ChEBI" id="CHEBI:37565"/>
        <dbReference type="ChEBI" id="CHEBI:71302"/>
        <dbReference type="ChEBI" id="CHEBI:71310"/>
        <dbReference type="EC" id="2.7.7.77"/>
    </reaction>
</comment>
<name>A0A366F9Q5_9HYPH</name>
<evidence type="ECO:0000256" key="1">
    <source>
        <dbReference type="ARBA" id="ARBA00022490"/>
    </source>
</evidence>
<dbReference type="CDD" id="cd02503">
    <property type="entry name" value="MobA"/>
    <property type="match status" value="1"/>
</dbReference>
<feature type="domain" description="MobA-like NTP transferase" evidence="9">
    <location>
        <begin position="11"/>
        <end position="169"/>
    </location>
</feature>
<dbReference type="InterPro" id="IPR025877">
    <property type="entry name" value="MobA-like_NTP_Trfase"/>
</dbReference>
<evidence type="ECO:0000256" key="7">
    <source>
        <dbReference type="ARBA" id="ARBA00023150"/>
    </source>
</evidence>
<comment type="similarity">
    <text evidence="8">Belongs to the MobA family.</text>
</comment>
<reference evidence="10 11" key="1">
    <citation type="submission" date="2018-06" db="EMBL/GenBank/DDBJ databases">
        <title>Genomic Encyclopedia of Type Strains, Phase IV (KMG-IV): sequencing the most valuable type-strain genomes for metagenomic binning, comparative biology and taxonomic classification.</title>
        <authorList>
            <person name="Goeker M."/>
        </authorList>
    </citation>
    <scope>NUCLEOTIDE SEQUENCE [LARGE SCALE GENOMIC DNA]</scope>
    <source>
        <strain evidence="10 11">DSM 24875</strain>
    </source>
</reference>
<dbReference type="InterPro" id="IPR029044">
    <property type="entry name" value="Nucleotide-diphossugar_trans"/>
</dbReference>
<gene>
    <name evidence="8" type="primary">mobA</name>
    <name evidence="10" type="ORF">DFR50_11641</name>
</gene>
<keyword evidence="7 8" id="KW-0501">Molybdenum cofactor biosynthesis</keyword>
<proteinExistence type="inferred from homology"/>
<dbReference type="PANTHER" id="PTHR19136:SF81">
    <property type="entry name" value="MOLYBDENUM COFACTOR GUANYLYLTRANSFERASE"/>
    <property type="match status" value="1"/>
</dbReference>
<keyword evidence="2 8" id="KW-0808">Transferase</keyword>
<feature type="binding site" evidence="8">
    <location>
        <position position="55"/>
    </location>
    <ligand>
        <name>GTP</name>
        <dbReference type="ChEBI" id="CHEBI:37565"/>
    </ligand>
</feature>
<keyword evidence="5 8" id="KW-0460">Magnesium</keyword>
<dbReference type="GO" id="GO:0046872">
    <property type="term" value="F:metal ion binding"/>
    <property type="evidence" value="ECO:0007669"/>
    <property type="project" value="UniProtKB-KW"/>
</dbReference>
<comment type="subcellular location">
    <subcellularLocation>
        <location evidence="8">Cytoplasm</location>
    </subcellularLocation>
</comment>
<keyword evidence="4 8" id="KW-0547">Nucleotide-binding</keyword>
<keyword evidence="10" id="KW-0548">Nucleotidyltransferase</keyword>
<dbReference type="SUPFAM" id="SSF53448">
    <property type="entry name" value="Nucleotide-diphospho-sugar transferases"/>
    <property type="match status" value="1"/>
</dbReference>
<comment type="subunit">
    <text evidence="8">Monomer.</text>
</comment>